<dbReference type="SMART" id="SM00347">
    <property type="entry name" value="HTH_MARR"/>
    <property type="match status" value="1"/>
</dbReference>
<proteinExistence type="predicted"/>
<keyword evidence="1" id="KW-0805">Transcription regulation</keyword>
<dbReference type="RefSeq" id="WP_345631261.1">
    <property type="nucleotide sequence ID" value="NZ_BAABJQ010000010.1"/>
</dbReference>
<feature type="domain" description="HTH marR-type" evidence="4">
    <location>
        <begin position="6"/>
        <end position="145"/>
    </location>
</feature>
<comment type="caution">
    <text evidence="5">The sequence shown here is derived from an EMBL/GenBank/DDBJ whole genome shotgun (WGS) entry which is preliminary data.</text>
</comment>
<dbReference type="PROSITE" id="PS01117">
    <property type="entry name" value="HTH_MARR_1"/>
    <property type="match status" value="1"/>
</dbReference>
<evidence type="ECO:0000256" key="2">
    <source>
        <dbReference type="ARBA" id="ARBA00023125"/>
    </source>
</evidence>
<reference evidence="6" key="1">
    <citation type="journal article" date="2019" name="Int. J. Syst. Evol. Microbiol.">
        <title>The Global Catalogue of Microorganisms (GCM) 10K type strain sequencing project: providing services to taxonomists for standard genome sequencing and annotation.</title>
        <authorList>
            <consortium name="The Broad Institute Genomics Platform"/>
            <consortium name="The Broad Institute Genome Sequencing Center for Infectious Disease"/>
            <person name="Wu L."/>
            <person name="Ma J."/>
        </authorList>
    </citation>
    <scope>NUCLEOTIDE SEQUENCE [LARGE SCALE GENOMIC DNA]</scope>
    <source>
        <strain evidence="6">JCM 18304</strain>
    </source>
</reference>
<keyword evidence="2" id="KW-0238">DNA-binding</keyword>
<gene>
    <name evidence="5" type="ORF">GCM10023322_37840</name>
</gene>
<dbReference type="Proteomes" id="UP001501570">
    <property type="component" value="Unassembled WGS sequence"/>
</dbReference>
<dbReference type="InterPro" id="IPR000835">
    <property type="entry name" value="HTH_MarR-typ"/>
</dbReference>
<accession>A0ABP9RVM4</accession>
<keyword evidence="6" id="KW-1185">Reference proteome</keyword>
<dbReference type="InterPro" id="IPR036388">
    <property type="entry name" value="WH-like_DNA-bd_sf"/>
</dbReference>
<keyword evidence="3" id="KW-0804">Transcription</keyword>
<evidence type="ECO:0000313" key="5">
    <source>
        <dbReference type="EMBL" id="GAA5188071.1"/>
    </source>
</evidence>
<dbReference type="InterPro" id="IPR023187">
    <property type="entry name" value="Tscrpt_reg_MarR-type_CS"/>
</dbReference>
<organism evidence="5 6">
    <name type="scientific">Rugosimonospora acidiphila</name>
    <dbReference type="NCBI Taxonomy" id="556531"/>
    <lineage>
        <taxon>Bacteria</taxon>
        <taxon>Bacillati</taxon>
        <taxon>Actinomycetota</taxon>
        <taxon>Actinomycetes</taxon>
        <taxon>Micromonosporales</taxon>
        <taxon>Micromonosporaceae</taxon>
        <taxon>Rugosimonospora</taxon>
    </lineage>
</organism>
<dbReference type="Pfam" id="PF01047">
    <property type="entry name" value="MarR"/>
    <property type="match status" value="1"/>
</dbReference>
<dbReference type="Gene3D" id="1.10.10.10">
    <property type="entry name" value="Winged helix-like DNA-binding domain superfamily/Winged helix DNA-binding domain"/>
    <property type="match status" value="1"/>
</dbReference>
<dbReference type="InterPro" id="IPR036390">
    <property type="entry name" value="WH_DNA-bd_sf"/>
</dbReference>
<dbReference type="PROSITE" id="PS50995">
    <property type="entry name" value="HTH_MARR_2"/>
    <property type="match status" value="1"/>
</dbReference>
<dbReference type="SUPFAM" id="SSF46785">
    <property type="entry name" value="Winged helix' DNA-binding domain"/>
    <property type="match status" value="1"/>
</dbReference>
<name>A0ABP9RVM4_9ACTN</name>
<sequence>MDAVRDAELAAMVREVRLGVIRLARRMRAQKQEHGVTPLELSVLSRLYGHQVMTPKALADAEHVTPQTLTRVFAALEDKGLVIRRGNPEDGRQSLLEITPAGVRVLGEDSARREQWLAAAMTSALTPAEQQIVRIAAGLMERLADEPGI</sequence>
<evidence type="ECO:0000259" key="4">
    <source>
        <dbReference type="PROSITE" id="PS50995"/>
    </source>
</evidence>
<evidence type="ECO:0000256" key="1">
    <source>
        <dbReference type="ARBA" id="ARBA00023015"/>
    </source>
</evidence>
<evidence type="ECO:0000256" key="3">
    <source>
        <dbReference type="ARBA" id="ARBA00023163"/>
    </source>
</evidence>
<dbReference type="EMBL" id="BAABJQ010000010">
    <property type="protein sequence ID" value="GAA5188071.1"/>
    <property type="molecule type" value="Genomic_DNA"/>
</dbReference>
<dbReference type="Gene3D" id="1.10.287.100">
    <property type="match status" value="1"/>
</dbReference>
<dbReference type="PANTHER" id="PTHR39515:SF2">
    <property type="entry name" value="HTH-TYPE TRANSCRIPTIONAL REGULATOR RV0880"/>
    <property type="match status" value="1"/>
</dbReference>
<dbReference type="PANTHER" id="PTHR39515">
    <property type="entry name" value="CONSERVED PROTEIN"/>
    <property type="match status" value="1"/>
</dbReference>
<evidence type="ECO:0000313" key="6">
    <source>
        <dbReference type="Proteomes" id="UP001501570"/>
    </source>
</evidence>
<protein>
    <submittedName>
        <fullName evidence="5">MarR family transcriptional regulator</fullName>
    </submittedName>
</protein>
<dbReference type="InterPro" id="IPR052526">
    <property type="entry name" value="HTH-type_Bedaq_tolerance"/>
</dbReference>